<evidence type="ECO:0000313" key="3">
    <source>
        <dbReference type="EMBL" id="MBB3940315.1"/>
    </source>
</evidence>
<comment type="caution">
    <text evidence="3">The sequence shown here is derived from an EMBL/GenBank/DDBJ whole genome shotgun (WGS) entry which is preliminary data.</text>
</comment>
<dbReference type="InterPro" id="IPR036291">
    <property type="entry name" value="NAD(P)-bd_dom_sf"/>
</dbReference>
<keyword evidence="2" id="KW-0560">Oxidoreductase</keyword>
<evidence type="ECO:0000256" key="2">
    <source>
        <dbReference type="ARBA" id="ARBA00023002"/>
    </source>
</evidence>
<dbReference type="PANTHER" id="PTHR24321:SF8">
    <property type="entry name" value="ESTRADIOL 17-BETA-DEHYDROGENASE 8-RELATED"/>
    <property type="match status" value="1"/>
</dbReference>
<dbReference type="InterPro" id="IPR002347">
    <property type="entry name" value="SDR_fam"/>
</dbReference>
<protein>
    <submittedName>
        <fullName evidence="3">NAD(P)-dependent dehydrogenase (Short-subunit alcohol dehydrogenase family)</fullName>
    </submittedName>
</protein>
<reference evidence="3 4" key="1">
    <citation type="submission" date="2020-08" db="EMBL/GenBank/DDBJ databases">
        <title>Genomic Encyclopedia of Type Strains, Phase IV (KMG-IV): sequencing the most valuable type-strain genomes for metagenomic binning, comparative biology and taxonomic classification.</title>
        <authorList>
            <person name="Goeker M."/>
        </authorList>
    </citation>
    <scope>NUCLEOTIDE SEQUENCE [LARGE SCALE GENOMIC DNA]</scope>
    <source>
        <strain evidence="3 4">DSM 27568</strain>
    </source>
</reference>
<comment type="similarity">
    <text evidence="1">Belongs to the short-chain dehydrogenases/reductases (SDR) family.</text>
</comment>
<dbReference type="NCBIfam" id="NF005559">
    <property type="entry name" value="PRK07231.1"/>
    <property type="match status" value="1"/>
</dbReference>
<proteinExistence type="inferred from homology"/>
<gene>
    <name evidence="3" type="ORF">GGR39_001972</name>
</gene>
<dbReference type="PANTHER" id="PTHR24321">
    <property type="entry name" value="DEHYDROGENASES, SHORT CHAIN"/>
    <property type="match status" value="1"/>
</dbReference>
<keyword evidence="4" id="KW-1185">Reference proteome</keyword>
<dbReference type="CDD" id="cd05233">
    <property type="entry name" value="SDR_c"/>
    <property type="match status" value="1"/>
</dbReference>
<evidence type="ECO:0000313" key="4">
    <source>
        <dbReference type="Proteomes" id="UP000561459"/>
    </source>
</evidence>
<dbReference type="EMBL" id="JACIDY010000004">
    <property type="protein sequence ID" value="MBB3940315.1"/>
    <property type="molecule type" value="Genomic_DNA"/>
</dbReference>
<accession>A0A7W6C4I0</accession>
<dbReference type="AlphaFoldDB" id="A0A7W6C4I0"/>
<dbReference type="FunFam" id="3.40.50.720:FF:000084">
    <property type="entry name" value="Short-chain dehydrogenase reductase"/>
    <property type="match status" value="1"/>
</dbReference>
<dbReference type="GO" id="GO:0016491">
    <property type="term" value="F:oxidoreductase activity"/>
    <property type="evidence" value="ECO:0007669"/>
    <property type="project" value="UniProtKB-KW"/>
</dbReference>
<dbReference type="Proteomes" id="UP000561459">
    <property type="component" value="Unassembled WGS sequence"/>
</dbReference>
<dbReference type="PRINTS" id="PR00081">
    <property type="entry name" value="GDHRDH"/>
</dbReference>
<dbReference type="Gene3D" id="3.40.50.720">
    <property type="entry name" value="NAD(P)-binding Rossmann-like Domain"/>
    <property type="match status" value="1"/>
</dbReference>
<sequence>MIKTTYDFAGKVALITGASSGIGRATALGFAANGATVVLADIDADRGEAVRQEIENAGGSAVFHQSDMTDPSQIDALFGMIKHRFPRLDYAHNNVGFSWGQGLLDISIEDWNRTIDLCLKSPFLCMQHEVRMMRETGGGAIVNTASMAGVRYAEPANAAYSAAKAGVIHMTAHVAVRHAADKIRVNAVSPGLVRTEAITKLMTADQEKALASETQPIGRSVLPEEIAASVLWLCSDGAAMVTGENIRVAGGGQI</sequence>
<dbReference type="PRINTS" id="PR00080">
    <property type="entry name" value="SDRFAMILY"/>
</dbReference>
<dbReference type="RefSeq" id="WP_183616954.1">
    <property type="nucleotide sequence ID" value="NZ_JACIDY010000004.1"/>
</dbReference>
<dbReference type="SUPFAM" id="SSF51735">
    <property type="entry name" value="NAD(P)-binding Rossmann-fold domains"/>
    <property type="match status" value="1"/>
</dbReference>
<dbReference type="Pfam" id="PF13561">
    <property type="entry name" value="adh_short_C2"/>
    <property type="match status" value="1"/>
</dbReference>
<name>A0A7W6C4I0_9SPHN</name>
<organism evidence="3 4">
    <name type="scientific">Novosphingobium fluoreni</name>
    <dbReference type="NCBI Taxonomy" id="1391222"/>
    <lineage>
        <taxon>Bacteria</taxon>
        <taxon>Pseudomonadati</taxon>
        <taxon>Pseudomonadota</taxon>
        <taxon>Alphaproteobacteria</taxon>
        <taxon>Sphingomonadales</taxon>
        <taxon>Sphingomonadaceae</taxon>
        <taxon>Novosphingobium</taxon>
    </lineage>
</organism>
<evidence type="ECO:0000256" key="1">
    <source>
        <dbReference type="ARBA" id="ARBA00006484"/>
    </source>
</evidence>